<feature type="domain" description="PROP1-like PPR" evidence="7">
    <location>
        <begin position="130"/>
        <end position="289"/>
    </location>
</feature>
<dbReference type="PROSITE" id="PS51375">
    <property type="entry name" value="PPR"/>
    <property type="match status" value="4"/>
</dbReference>
<dbReference type="InterPro" id="IPR011990">
    <property type="entry name" value="TPR-like_helical_dom_sf"/>
</dbReference>
<dbReference type="Proteomes" id="UP001212997">
    <property type="component" value="Unassembled WGS sequence"/>
</dbReference>
<feature type="repeat" description="PPR" evidence="5">
    <location>
        <begin position="497"/>
        <end position="531"/>
    </location>
</feature>
<reference evidence="9" key="1">
    <citation type="submission" date="2022-07" db="EMBL/GenBank/DDBJ databases">
        <title>Genome Sequence of Physisporinus lineatus.</title>
        <authorList>
            <person name="Buettner E."/>
        </authorList>
    </citation>
    <scope>NUCLEOTIDE SEQUENCE</scope>
    <source>
        <strain evidence="9">VT162</strain>
    </source>
</reference>
<comment type="subunit">
    <text evidence="4">Binds to mitochondrial small subunit 15S rRNA.</text>
</comment>
<feature type="region of interest" description="Disordered" evidence="6">
    <location>
        <begin position="572"/>
        <end position="619"/>
    </location>
</feature>
<dbReference type="PANTHER" id="PTHR47447:SF17">
    <property type="entry name" value="OS12G0638900 PROTEIN"/>
    <property type="match status" value="1"/>
</dbReference>
<evidence type="ECO:0000256" key="2">
    <source>
        <dbReference type="ARBA" id="ARBA00022737"/>
    </source>
</evidence>
<dbReference type="Pfam" id="PF13041">
    <property type="entry name" value="PPR_2"/>
    <property type="match status" value="1"/>
</dbReference>
<gene>
    <name evidence="9" type="ORF">NLI96_g2361</name>
</gene>
<evidence type="ECO:0000256" key="6">
    <source>
        <dbReference type="SAM" id="MobiDB-lite"/>
    </source>
</evidence>
<feature type="domain" description="Pentatricopeptide repeat-containing protein-mitochondrial" evidence="8">
    <location>
        <begin position="322"/>
        <end position="454"/>
    </location>
</feature>
<evidence type="ECO:0008006" key="11">
    <source>
        <dbReference type="Google" id="ProtNLM"/>
    </source>
</evidence>
<feature type="repeat" description="PPR" evidence="5">
    <location>
        <begin position="145"/>
        <end position="179"/>
    </location>
</feature>
<feature type="repeat" description="PPR" evidence="5">
    <location>
        <begin position="356"/>
        <end position="390"/>
    </location>
</feature>
<evidence type="ECO:0000259" key="8">
    <source>
        <dbReference type="Pfam" id="PF23276"/>
    </source>
</evidence>
<evidence type="ECO:0000259" key="7">
    <source>
        <dbReference type="Pfam" id="PF17177"/>
    </source>
</evidence>
<keyword evidence="2" id="KW-0677">Repeat</keyword>
<name>A0AAD5YHJ6_9APHY</name>
<evidence type="ECO:0000313" key="10">
    <source>
        <dbReference type="Proteomes" id="UP001212997"/>
    </source>
</evidence>
<sequence length="619" mass="68712">MEEAISDPSLISSVAAGHSRDLSKSLCLCEGAMLSSCSRNALRTTQKLSKPRAAASTSFCQPQNQCRRASQYHPVANRRGGEDGSLPRQKAQPYAFSMNGQAPKLGAGSELAKSNLLLGRDVDRGSTLGAFRRCADMKADGIKPSIVTYERLLLLCARNKAMTDAWAIFEDMLCMDIQPDREIFHHLLEASASCGIQEAWAVMDMMSRHDISPNQTTYEILILRLLDSDNLELSLRYIAEMNILGLSPTLKTMQTLIRSAAKLGLPRLAVELAESFERTSVRRLEVSTWMECLVSAANALYAEGVNRAWEKVVHKFNVFPDEGCCIAVLNTAARYSLPDLGMDVIRVLGDMKVTWQEHHFAAVVEAFSKTGNIKEAFLILDLMRTHGIIPVAETAYPIYLAINANYDLVEDAWSILDTLHEEGKTVDVTALNVIVLASVTHGDLQRAVGTYKAFPDLNVTPSVDTFNYLLSGCVTARHRELGDKLLGEMREMKIKPDEQTYEKMITLCLTQPTYEDAFFYLEEMKAEGHLPPQVVYEAIIRKCVAVGDTRYHIAIEELKEKGYQMSKKTQTFVDNGGERSATEGEGAGEAQIEGEARRSQPSSRGASRKRKDFVDQSNE</sequence>
<dbReference type="EMBL" id="JANAWD010000052">
    <property type="protein sequence ID" value="KAJ3489114.1"/>
    <property type="molecule type" value="Genomic_DNA"/>
</dbReference>
<accession>A0AAD5YHJ6</accession>
<evidence type="ECO:0000256" key="3">
    <source>
        <dbReference type="ARBA" id="ARBA00044493"/>
    </source>
</evidence>
<evidence type="ECO:0000256" key="4">
    <source>
        <dbReference type="ARBA" id="ARBA00044511"/>
    </source>
</evidence>
<feature type="region of interest" description="Disordered" evidence="6">
    <location>
        <begin position="70"/>
        <end position="89"/>
    </location>
</feature>
<feature type="repeat" description="PPR" evidence="5">
    <location>
        <begin position="462"/>
        <end position="496"/>
    </location>
</feature>
<dbReference type="Gene3D" id="1.25.40.10">
    <property type="entry name" value="Tetratricopeptide repeat domain"/>
    <property type="match status" value="3"/>
</dbReference>
<dbReference type="InterPro" id="IPR057027">
    <property type="entry name" value="TPR_mt"/>
</dbReference>
<dbReference type="NCBIfam" id="TIGR00756">
    <property type="entry name" value="PPR"/>
    <property type="match status" value="2"/>
</dbReference>
<dbReference type="AlphaFoldDB" id="A0AAD5YHJ6"/>
<organism evidence="9 10">
    <name type="scientific">Meripilus lineatus</name>
    <dbReference type="NCBI Taxonomy" id="2056292"/>
    <lineage>
        <taxon>Eukaryota</taxon>
        <taxon>Fungi</taxon>
        <taxon>Dikarya</taxon>
        <taxon>Basidiomycota</taxon>
        <taxon>Agaricomycotina</taxon>
        <taxon>Agaricomycetes</taxon>
        <taxon>Polyporales</taxon>
        <taxon>Meripilaceae</taxon>
        <taxon>Meripilus</taxon>
    </lineage>
</organism>
<dbReference type="Pfam" id="PF23276">
    <property type="entry name" value="TPR_24"/>
    <property type="match status" value="1"/>
</dbReference>
<comment type="function">
    <text evidence="3">Regulates mitochondrial small subunit maturation by controlling 15S rRNA 5'-end processing. Localizes to the 5' precursor of the 15S rRNA in a position that is subsequently occupied by mS47 in the mature yeast mtSSU. Uses structure and sequence-specific RNA recognition, binding to a single-stranded region of the precursor and specifically recognizing bases -6 to -1. The exchange of Ccm1 for mS47 is coupled to the irreversible removal of precursor rRNA that is accompanied by conformational changes of the mitoribosomal proteins uS5m and mS26. These conformational changes signal completion of 5'-end rRNA processing through protection of the mature 5'-end of the 15S rRNA and stabilization of mS47. The removal of the 5' precursor together with the dissociation of Ccm1 may be catalyzed by the 5'-3' exoribonuclease Pet127. Involved in the specific removal of group I introns in mitochondrial encoded transcripts.</text>
</comment>
<dbReference type="InterPro" id="IPR002885">
    <property type="entry name" value="PPR_rpt"/>
</dbReference>
<dbReference type="InterPro" id="IPR033443">
    <property type="entry name" value="PROP1-like_PPR_dom"/>
</dbReference>
<comment type="similarity">
    <text evidence="1">Belongs to the CCM1 family.</text>
</comment>
<comment type="caution">
    <text evidence="9">The sequence shown here is derived from an EMBL/GenBank/DDBJ whole genome shotgun (WGS) entry which is preliminary data.</text>
</comment>
<evidence type="ECO:0000256" key="1">
    <source>
        <dbReference type="ARBA" id="ARBA00006192"/>
    </source>
</evidence>
<evidence type="ECO:0000313" key="9">
    <source>
        <dbReference type="EMBL" id="KAJ3489114.1"/>
    </source>
</evidence>
<dbReference type="Pfam" id="PF17177">
    <property type="entry name" value="PPR_long"/>
    <property type="match status" value="1"/>
</dbReference>
<keyword evidence="10" id="KW-1185">Reference proteome</keyword>
<dbReference type="PANTHER" id="PTHR47447">
    <property type="entry name" value="OS03G0856100 PROTEIN"/>
    <property type="match status" value="1"/>
</dbReference>
<protein>
    <recommendedName>
        <fullName evidence="11">Pentatricopeptide repeat-containing protein</fullName>
    </recommendedName>
</protein>
<evidence type="ECO:0000256" key="5">
    <source>
        <dbReference type="PROSITE-ProRule" id="PRU00708"/>
    </source>
</evidence>
<proteinExistence type="inferred from homology"/>